<gene>
    <name evidence="1" type="ORF">F0Q45_25320</name>
</gene>
<dbReference type="OrthoDB" id="4539871at2"/>
<dbReference type="Gene3D" id="3.10.450.50">
    <property type="match status" value="1"/>
</dbReference>
<sequence length="139" mass="15757">MRVPVSAHDLVRRFYERLWNAWDDTAVDDTLAPDIAFRGSLGTSTTGRNQWRTYRDQIRCGAPDFHNEIIDLISDTHRAAARLRYSGTHLGTLLGIPATGRRFAYSGAAFFTTTDDLIADIWVLGDLDSLRQQLTEQDR</sequence>
<proteinExistence type="predicted"/>
<name>A0A5B1B623_MYCSI</name>
<dbReference type="AlphaFoldDB" id="A0A5B1B623"/>
<evidence type="ECO:0000313" key="1">
    <source>
        <dbReference type="EMBL" id="KAA1243898.1"/>
    </source>
</evidence>
<dbReference type="PANTHER" id="PTHR38436:SF1">
    <property type="entry name" value="ESTER CYCLASE"/>
    <property type="match status" value="1"/>
</dbReference>
<reference evidence="1 2" key="1">
    <citation type="submission" date="2019-09" db="EMBL/GenBank/DDBJ databases">
        <title>Report of infection by Mycobacterium simiae a patient suffering from pulmonary tuberculosis.</title>
        <authorList>
            <person name="Mohanty P.S."/>
            <person name="Bansal A.K."/>
            <person name="Singh H."/>
            <person name="Sharma S."/>
            <person name="Patil S.A."/>
            <person name="Upadhaya P."/>
            <person name="Singh P.K."/>
            <person name="Kumar D."/>
            <person name="Kumar S."/>
            <person name="Singh R.K."/>
            <person name="Chaudhary B."/>
        </authorList>
    </citation>
    <scope>NUCLEOTIDE SEQUENCE [LARGE SCALE GENOMIC DNA]</scope>
    <source>
        <strain evidence="1 2">JAL-560-SIM</strain>
    </source>
</reference>
<comment type="caution">
    <text evidence="1">The sequence shown here is derived from an EMBL/GenBank/DDBJ whole genome shotgun (WGS) entry which is preliminary data.</text>
</comment>
<dbReference type="Pfam" id="PF07366">
    <property type="entry name" value="SnoaL"/>
    <property type="match status" value="1"/>
</dbReference>
<protein>
    <submittedName>
        <fullName evidence="1">Ester cyclase</fullName>
    </submittedName>
</protein>
<dbReference type="RefSeq" id="WP_149656493.1">
    <property type="nucleotide sequence ID" value="NZ_VTZN01000320.1"/>
</dbReference>
<evidence type="ECO:0000313" key="2">
    <source>
        <dbReference type="Proteomes" id="UP000324701"/>
    </source>
</evidence>
<dbReference type="GO" id="GO:0030638">
    <property type="term" value="P:polyketide metabolic process"/>
    <property type="evidence" value="ECO:0007669"/>
    <property type="project" value="InterPro"/>
</dbReference>
<keyword evidence="2" id="KW-1185">Reference proteome</keyword>
<dbReference type="InterPro" id="IPR032710">
    <property type="entry name" value="NTF2-like_dom_sf"/>
</dbReference>
<dbReference type="PANTHER" id="PTHR38436">
    <property type="entry name" value="POLYKETIDE CYCLASE SNOAL-LIKE DOMAIN"/>
    <property type="match status" value="1"/>
</dbReference>
<accession>A0A5B1B623</accession>
<dbReference type="InterPro" id="IPR009959">
    <property type="entry name" value="Cyclase_SnoaL-like"/>
</dbReference>
<organism evidence="1 2">
    <name type="scientific">Mycobacterium simiae</name>
    <name type="common">Mycobacterium habana</name>
    <dbReference type="NCBI Taxonomy" id="1784"/>
    <lineage>
        <taxon>Bacteria</taxon>
        <taxon>Bacillati</taxon>
        <taxon>Actinomycetota</taxon>
        <taxon>Actinomycetes</taxon>
        <taxon>Mycobacteriales</taxon>
        <taxon>Mycobacteriaceae</taxon>
        <taxon>Mycobacterium</taxon>
        <taxon>Mycobacterium simiae complex</taxon>
    </lineage>
</organism>
<dbReference type="Proteomes" id="UP000324701">
    <property type="component" value="Unassembled WGS sequence"/>
</dbReference>
<dbReference type="EMBL" id="VTZN01000320">
    <property type="protein sequence ID" value="KAA1243898.1"/>
    <property type="molecule type" value="Genomic_DNA"/>
</dbReference>
<dbReference type="SUPFAM" id="SSF54427">
    <property type="entry name" value="NTF2-like"/>
    <property type="match status" value="1"/>
</dbReference>